<dbReference type="InterPro" id="IPR001356">
    <property type="entry name" value="HD"/>
</dbReference>
<keyword evidence="2 3" id="KW-0238">DNA-binding</keyword>
<evidence type="ECO:0000313" key="8">
    <source>
        <dbReference type="Proteomes" id="UP000821853"/>
    </source>
</evidence>
<dbReference type="EMBL" id="JABSTR010000002">
    <property type="protein sequence ID" value="KAH9364009.1"/>
    <property type="molecule type" value="Genomic_DNA"/>
</dbReference>
<dbReference type="InterPro" id="IPR040363">
    <property type="entry name" value="HMBOX1"/>
</dbReference>
<dbReference type="AlphaFoldDB" id="A0A9J6FP29"/>
<feature type="domain" description="Homeobox" evidence="5">
    <location>
        <begin position="376"/>
        <end position="451"/>
    </location>
</feature>
<dbReference type="PANTHER" id="PTHR14618:SF0">
    <property type="entry name" value="HOMEOBOX-CONTAINING PROTEIN 1"/>
    <property type="match status" value="1"/>
</dbReference>
<dbReference type="OrthoDB" id="6515657at2759"/>
<comment type="subcellular location">
    <subcellularLocation>
        <location evidence="1 2 3">Nucleus</location>
    </subcellularLocation>
</comment>
<organism evidence="7 8">
    <name type="scientific">Haemaphysalis longicornis</name>
    <name type="common">Bush tick</name>
    <dbReference type="NCBI Taxonomy" id="44386"/>
    <lineage>
        <taxon>Eukaryota</taxon>
        <taxon>Metazoa</taxon>
        <taxon>Ecdysozoa</taxon>
        <taxon>Arthropoda</taxon>
        <taxon>Chelicerata</taxon>
        <taxon>Arachnida</taxon>
        <taxon>Acari</taxon>
        <taxon>Parasitiformes</taxon>
        <taxon>Ixodida</taxon>
        <taxon>Ixodoidea</taxon>
        <taxon>Ixodidae</taxon>
        <taxon>Haemaphysalinae</taxon>
        <taxon>Haemaphysalis</taxon>
    </lineage>
</organism>
<feature type="compositionally biased region" description="Gly residues" evidence="4">
    <location>
        <begin position="235"/>
        <end position="246"/>
    </location>
</feature>
<feature type="compositionally biased region" description="Gly residues" evidence="4">
    <location>
        <begin position="535"/>
        <end position="551"/>
    </location>
</feature>
<dbReference type="Gene3D" id="1.10.10.60">
    <property type="entry name" value="Homeodomain-like"/>
    <property type="match status" value="1"/>
</dbReference>
<name>A0A9J6FP29_HAELO</name>
<evidence type="ECO:0000256" key="1">
    <source>
        <dbReference type="ARBA" id="ARBA00004123"/>
    </source>
</evidence>
<reference evidence="7 8" key="1">
    <citation type="journal article" date="2020" name="Cell">
        <title>Large-Scale Comparative Analyses of Tick Genomes Elucidate Their Genetic Diversity and Vector Capacities.</title>
        <authorList>
            <consortium name="Tick Genome and Microbiome Consortium (TIGMIC)"/>
            <person name="Jia N."/>
            <person name="Wang J."/>
            <person name="Shi W."/>
            <person name="Du L."/>
            <person name="Sun Y."/>
            <person name="Zhan W."/>
            <person name="Jiang J.F."/>
            <person name="Wang Q."/>
            <person name="Zhang B."/>
            <person name="Ji P."/>
            <person name="Bell-Sakyi L."/>
            <person name="Cui X.M."/>
            <person name="Yuan T.T."/>
            <person name="Jiang B.G."/>
            <person name="Yang W.F."/>
            <person name="Lam T.T."/>
            <person name="Chang Q.C."/>
            <person name="Ding S.J."/>
            <person name="Wang X.J."/>
            <person name="Zhu J.G."/>
            <person name="Ruan X.D."/>
            <person name="Zhao L."/>
            <person name="Wei J.T."/>
            <person name="Ye R.Z."/>
            <person name="Que T.C."/>
            <person name="Du C.H."/>
            <person name="Zhou Y.H."/>
            <person name="Cheng J.X."/>
            <person name="Dai P.F."/>
            <person name="Guo W.B."/>
            <person name="Han X.H."/>
            <person name="Huang E.J."/>
            <person name="Li L.F."/>
            <person name="Wei W."/>
            <person name="Gao Y.C."/>
            <person name="Liu J.Z."/>
            <person name="Shao H.Z."/>
            <person name="Wang X."/>
            <person name="Wang C.C."/>
            <person name="Yang T.C."/>
            <person name="Huo Q.B."/>
            <person name="Li W."/>
            <person name="Chen H.Y."/>
            <person name="Chen S.E."/>
            <person name="Zhou L.G."/>
            <person name="Ni X.B."/>
            <person name="Tian J.H."/>
            <person name="Sheng Y."/>
            <person name="Liu T."/>
            <person name="Pan Y.S."/>
            <person name="Xia L.Y."/>
            <person name="Li J."/>
            <person name="Zhao F."/>
            <person name="Cao W.C."/>
        </authorList>
    </citation>
    <scope>NUCLEOTIDE SEQUENCE [LARGE SCALE GENOMIC DNA]</scope>
    <source>
        <strain evidence="7">HaeL-2018</strain>
    </source>
</reference>
<dbReference type="PROSITE" id="PS51936">
    <property type="entry name" value="POU_4"/>
    <property type="match status" value="1"/>
</dbReference>
<evidence type="ECO:0000256" key="3">
    <source>
        <dbReference type="RuleBase" id="RU000682"/>
    </source>
</evidence>
<dbReference type="InterPro" id="IPR009057">
    <property type="entry name" value="Homeodomain-like_sf"/>
</dbReference>
<feature type="region of interest" description="Disordered" evidence="4">
    <location>
        <begin position="120"/>
        <end position="248"/>
    </location>
</feature>
<feature type="region of interest" description="Disordered" evidence="4">
    <location>
        <begin position="459"/>
        <end position="487"/>
    </location>
</feature>
<protein>
    <submittedName>
        <fullName evidence="7">Uncharacterized protein</fullName>
    </submittedName>
</protein>
<dbReference type="InterPro" id="IPR044869">
    <property type="entry name" value="HNF-1_POU"/>
</dbReference>
<dbReference type="SMART" id="SM00389">
    <property type="entry name" value="HOX"/>
    <property type="match status" value="1"/>
</dbReference>
<dbReference type="InterPro" id="IPR010982">
    <property type="entry name" value="Lambda_DNA-bd_dom_sf"/>
</dbReference>
<evidence type="ECO:0000256" key="2">
    <source>
        <dbReference type="PROSITE-ProRule" id="PRU00108"/>
    </source>
</evidence>
<dbReference type="PANTHER" id="PTHR14618">
    <property type="entry name" value="HOMEODOX-CONTAINING PROTEIN 1 HMBOX1"/>
    <property type="match status" value="1"/>
</dbReference>
<gene>
    <name evidence="7" type="ORF">HPB48_020666</name>
</gene>
<keyword evidence="8" id="KW-1185">Reference proteome</keyword>
<dbReference type="Pfam" id="PF04814">
    <property type="entry name" value="HNF-1_N"/>
    <property type="match status" value="1"/>
</dbReference>
<evidence type="ECO:0000313" key="7">
    <source>
        <dbReference type="EMBL" id="KAH9364009.1"/>
    </source>
</evidence>
<dbReference type="SUPFAM" id="SSF47413">
    <property type="entry name" value="lambda repressor-like DNA-binding domains"/>
    <property type="match status" value="1"/>
</dbReference>
<keyword evidence="2 3" id="KW-0371">Homeobox</keyword>
<proteinExistence type="predicted"/>
<feature type="compositionally biased region" description="Acidic residues" evidence="4">
    <location>
        <begin position="552"/>
        <end position="567"/>
    </location>
</feature>
<dbReference type="Gene3D" id="1.10.260.40">
    <property type="entry name" value="lambda repressor-like DNA-binding domains"/>
    <property type="match status" value="1"/>
</dbReference>
<keyword evidence="2 3" id="KW-0539">Nucleus</keyword>
<dbReference type="GO" id="GO:0005634">
    <property type="term" value="C:nucleus"/>
    <property type="evidence" value="ECO:0007669"/>
    <property type="project" value="UniProtKB-SubCell"/>
</dbReference>
<dbReference type="PROSITE" id="PS50071">
    <property type="entry name" value="HOMEOBOX_2"/>
    <property type="match status" value="1"/>
</dbReference>
<feature type="compositionally biased region" description="Low complexity" evidence="4">
    <location>
        <begin position="152"/>
        <end position="167"/>
    </location>
</feature>
<dbReference type="Proteomes" id="UP000821853">
    <property type="component" value="Chromosome 10"/>
</dbReference>
<comment type="caution">
    <text evidence="7">The sequence shown here is derived from an EMBL/GenBank/DDBJ whole genome shotgun (WGS) entry which is preliminary data.</text>
</comment>
<dbReference type="InterPro" id="IPR006899">
    <property type="entry name" value="HNF-1_N"/>
</dbReference>
<evidence type="ECO:0000259" key="6">
    <source>
        <dbReference type="PROSITE" id="PS51936"/>
    </source>
</evidence>
<evidence type="ECO:0000256" key="4">
    <source>
        <dbReference type="SAM" id="MobiDB-lite"/>
    </source>
</evidence>
<dbReference type="CDD" id="cd00086">
    <property type="entry name" value="homeodomain"/>
    <property type="match status" value="1"/>
</dbReference>
<dbReference type="SUPFAM" id="SSF46689">
    <property type="entry name" value="Homeodomain-like"/>
    <property type="match status" value="1"/>
</dbReference>
<dbReference type="VEuPathDB" id="VectorBase:HLOH_043667"/>
<feature type="region of interest" description="Disordered" evidence="4">
    <location>
        <begin position="531"/>
        <end position="596"/>
    </location>
</feature>
<accession>A0A9J6FP29</accession>
<dbReference type="GO" id="GO:0003691">
    <property type="term" value="F:double-stranded telomeric DNA binding"/>
    <property type="evidence" value="ECO:0007669"/>
    <property type="project" value="InterPro"/>
</dbReference>
<dbReference type="Pfam" id="PF00046">
    <property type="entry name" value="Homeodomain"/>
    <property type="match status" value="1"/>
</dbReference>
<sequence length="596" mass="62494">MAATRYVTDTVGCRLLALGVLARVEERKDELPAAVGQRSESNLASLQLDDRLPGGCPVGGPGSGDAAQALIELIRRLRASGITRDQVMLAFEQLDRLDGELGNTGMCPVMPALMPRGRHNYGGAGGNDTHGGGGAGGAGGGVPERGHNGMLSSSSSSAAAARAYMASREPPQNASSNDSATGDCGPHNGESVASPPTTTAAGGGGGSGGAKLPSELTIIPISASASPQGSEDHGGGGGYGGGGGGSVPSLYPPGVVPMQYLMNPHEFLQEESGDIDDLKRSAFPLIPPKGEAAILSEIRNFVMRYNIKQTMIAEMTKLSQAYVSRFFRGDIADMSDRTKNTFYMWYLTCKNNPWKLAQLCPNSGVKRMVSETGDLIPLKRERFTFKSAHLAVLERYYERDPYPDAQTREQIVEECNEAVERPERPLTEREKVSLPVVNNWFNNRRKEAKEAAQAAACSSDGCSRVGGRPWRPGQRAGRPWAGGVHQKSPFSVGPPLWGAPSLYPQVGSSAAALAAALPSCAAITASAHVEASSMRGGGGGGSDQGDSGGPEGDSDQGDSDTSQEEDSTSLPSYGHDSEPTDFTTGDNNLKPVIKQE</sequence>
<feature type="compositionally biased region" description="Polar residues" evidence="4">
    <location>
        <begin position="170"/>
        <end position="180"/>
    </location>
</feature>
<dbReference type="GO" id="GO:0045893">
    <property type="term" value="P:positive regulation of DNA-templated transcription"/>
    <property type="evidence" value="ECO:0007669"/>
    <property type="project" value="InterPro"/>
</dbReference>
<dbReference type="OMA" id="YMANREP"/>
<feature type="domain" description="POU-specific atypical" evidence="6">
    <location>
        <begin position="266"/>
        <end position="362"/>
    </location>
</feature>
<feature type="compositionally biased region" description="Gly residues" evidence="4">
    <location>
        <begin position="120"/>
        <end position="143"/>
    </location>
</feature>
<evidence type="ECO:0000259" key="5">
    <source>
        <dbReference type="PROSITE" id="PS50071"/>
    </source>
</evidence>
<feature type="DNA-binding region" description="Homeobox" evidence="2">
    <location>
        <begin position="378"/>
        <end position="452"/>
    </location>
</feature>